<dbReference type="AlphaFoldDB" id="A0A241PLQ0"/>
<dbReference type="PANTHER" id="PTHR42764:SF1">
    <property type="entry name" value="PHOSPHONATES UTILIZATION ATP-BINDING PROTEIN PHNK-RELATED"/>
    <property type="match status" value="1"/>
</dbReference>
<evidence type="ECO:0000313" key="2">
    <source>
        <dbReference type="Proteomes" id="UP000256923"/>
    </source>
</evidence>
<dbReference type="GO" id="GO:0016887">
    <property type="term" value="F:ATP hydrolysis activity"/>
    <property type="evidence" value="ECO:0007669"/>
    <property type="project" value="InterPro"/>
</dbReference>
<organism evidence="1 2">
    <name type="scientific">Vibrio anguillarum</name>
    <name type="common">Listonella anguillarum</name>
    <dbReference type="NCBI Taxonomy" id="55601"/>
    <lineage>
        <taxon>Bacteria</taxon>
        <taxon>Pseudomonadati</taxon>
        <taxon>Pseudomonadota</taxon>
        <taxon>Gammaproteobacteria</taxon>
        <taxon>Vibrionales</taxon>
        <taxon>Vibrionaceae</taxon>
        <taxon>Vibrio</taxon>
    </lineage>
</organism>
<evidence type="ECO:0000313" key="1">
    <source>
        <dbReference type="EMBL" id="AZS26338.1"/>
    </source>
</evidence>
<dbReference type="Pfam" id="PF00005">
    <property type="entry name" value="ABC_tran"/>
    <property type="match status" value="1"/>
</dbReference>
<dbReference type="GO" id="GO:0019700">
    <property type="term" value="P:organic phosphonate catabolic process"/>
    <property type="evidence" value="ECO:0007669"/>
    <property type="project" value="TreeGrafter"/>
</dbReference>
<keyword evidence="1" id="KW-0067">ATP-binding</keyword>
<dbReference type="EMBL" id="CP034672">
    <property type="protein sequence ID" value="AZS26338.1"/>
    <property type="molecule type" value="Genomic_DNA"/>
</dbReference>
<dbReference type="RefSeq" id="WP_019282994.1">
    <property type="nucleotide sequence ID" value="NZ_CP022103.1"/>
</dbReference>
<dbReference type="PANTHER" id="PTHR42764">
    <property type="entry name" value="PHOSPHONATES UTILIZATION ATP-BINDING PROTEIN PHNK-RELATED"/>
    <property type="match status" value="1"/>
</dbReference>
<dbReference type="GO" id="GO:0005524">
    <property type="term" value="F:ATP binding"/>
    <property type="evidence" value="ECO:0007669"/>
    <property type="project" value="UniProtKB-KW"/>
</dbReference>
<dbReference type="InterPro" id="IPR012700">
    <property type="entry name" value="PhnK"/>
</dbReference>
<dbReference type="SUPFAM" id="SSF52540">
    <property type="entry name" value="P-loop containing nucleoside triphosphate hydrolases"/>
    <property type="match status" value="1"/>
</dbReference>
<name>A0A241PLQ0_VIBAN</name>
<dbReference type="InterPro" id="IPR027417">
    <property type="entry name" value="P-loop_NTPase"/>
</dbReference>
<dbReference type="PIRSF" id="PIRSF037116">
    <property type="entry name" value="CP_lyase_PhnK"/>
    <property type="match status" value="1"/>
</dbReference>
<dbReference type="InterPro" id="IPR003439">
    <property type="entry name" value="ABC_transporter-like_ATP-bd"/>
</dbReference>
<dbReference type="Gene3D" id="3.40.50.300">
    <property type="entry name" value="P-loop containing nucleotide triphosphate hydrolases"/>
    <property type="match status" value="1"/>
</dbReference>
<dbReference type="SMART" id="SM00382">
    <property type="entry name" value="AAA"/>
    <property type="match status" value="1"/>
</dbReference>
<sequence>MFSLPDPVLTAQAISLEIAGHRILSDCHLKLYPSEVLALVGPSGAGKSSLLNILAGRQLSNNCQALSLLGQDLLRTSLYQTNLLRRRACGYVAQDASTTLNLRQSAATNIVRRLFDLGDNRAVDALKQAQKWGQRLGLCPERLHEPVKNFSGGMRQRVQIAAAMIHQPSILFLDEPTAGLDSVAQADFLDVLSNLRNQTQTAMVFVTHDLRLARLIADRAIVMDQGRIVSESIMDRLLTEPEHLIAQTLVKAMI</sequence>
<dbReference type="InterPro" id="IPR017871">
    <property type="entry name" value="ABC_transporter-like_CS"/>
</dbReference>
<keyword evidence="1" id="KW-0547">Nucleotide-binding</keyword>
<gene>
    <name evidence="1" type="ORF">DYL72_15640</name>
</gene>
<dbReference type="PROSITE" id="PS00211">
    <property type="entry name" value="ABC_TRANSPORTER_1"/>
    <property type="match status" value="1"/>
</dbReference>
<dbReference type="PROSITE" id="PS50893">
    <property type="entry name" value="ABC_TRANSPORTER_2"/>
    <property type="match status" value="1"/>
</dbReference>
<dbReference type="InterPro" id="IPR003593">
    <property type="entry name" value="AAA+_ATPase"/>
</dbReference>
<protein>
    <submittedName>
        <fullName evidence="1">ATP-binding cassette domain-containing protein</fullName>
    </submittedName>
</protein>
<reference evidence="1 2" key="1">
    <citation type="submission" date="2018-12" db="EMBL/GenBank/DDBJ databases">
        <title>Characterization and Draft Genome of Vibrio anguillarum J360 Marine Pathogen Isolated from an Outbreak in Lumpfish (Cyclopterus lumpus).</title>
        <authorList>
            <person name="Vasquez J.I."/>
            <person name="Cao T."/>
            <person name="Chakraborty S."/>
            <person name="Gnanagobal H."/>
            <person name="Wescot J."/>
            <person name="Boyce D."/>
            <person name="Santander J."/>
        </authorList>
    </citation>
    <scope>NUCLEOTIDE SEQUENCE [LARGE SCALE GENOMIC DNA]</scope>
    <source>
        <strain evidence="1 2">J360</strain>
    </source>
</reference>
<proteinExistence type="predicted"/>
<dbReference type="Proteomes" id="UP000256923">
    <property type="component" value="Chromosome 1"/>
</dbReference>
<accession>A0A241PLQ0</accession>